<evidence type="ECO:0000313" key="2">
    <source>
        <dbReference type="Proteomes" id="UP000187486"/>
    </source>
</evidence>
<dbReference type="Proteomes" id="UP000187486">
    <property type="component" value="Unassembled WGS sequence"/>
</dbReference>
<dbReference type="AlphaFoldDB" id="A0A1R0L2I2"/>
<dbReference type="InterPro" id="IPR036188">
    <property type="entry name" value="FAD/NAD-bd_sf"/>
</dbReference>
<protein>
    <submittedName>
        <fullName evidence="1">Uncharacterized protein</fullName>
    </submittedName>
</protein>
<dbReference type="Gene3D" id="3.50.50.60">
    <property type="entry name" value="FAD/NAD(P)-binding domain"/>
    <property type="match status" value="1"/>
</dbReference>
<name>A0A1R0L2I2_9PSEU</name>
<reference evidence="1 2" key="1">
    <citation type="submission" date="2016-01" db="EMBL/GenBank/DDBJ databases">
        <title>Amycolatopsis coloradensis genome sequencing and assembly.</title>
        <authorList>
            <person name="Mayilraj S."/>
        </authorList>
    </citation>
    <scope>NUCLEOTIDE SEQUENCE [LARGE SCALE GENOMIC DNA]</scope>
    <source>
        <strain evidence="1 2">DSM 44225</strain>
    </source>
</reference>
<gene>
    <name evidence="1" type="ORF">BS329_02190</name>
</gene>
<sequence>MIGKGTGDWDVPVGGMGAVTGALASAARNAGARLVTGAEVLSIDPDGSVRYRLGDDELAVRGGHVLATVAPRV</sequence>
<keyword evidence="2" id="KW-1185">Reference proteome</keyword>
<comment type="caution">
    <text evidence="1">The sequence shown here is derived from an EMBL/GenBank/DDBJ whole genome shotgun (WGS) entry which is preliminary data.</text>
</comment>
<dbReference type="SUPFAM" id="SSF51905">
    <property type="entry name" value="FAD/NAD(P)-binding domain"/>
    <property type="match status" value="1"/>
</dbReference>
<evidence type="ECO:0000313" key="1">
    <source>
        <dbReference type="EMBL" id="OLZ56464.1"/>
    </source>
</evidence>
<proteinExistence type="predicted"/>
<accession>A0A1R0L2I2</accession>
<dbReference type="EMBL" id="MQUQ01000002">
    <property type="protein sequence ID" value="OLZ56464.1"/>
    <property type="molecule type" value="Genomic_DNA"/>
</dbReference>
<organism evidence="1 2">
    <name type="scientific">Amycolatopsis coloradensis</name>
    <dbReference type="NCBI Taxonomy" id="76021"/>
    <lineage>
        <taxon>Bacteria</taxon>
        <taxon>Bacillati</taxon>
        <taxon>Actinomycetota</taxon>
        <taxon>Actinomycetes</taxon>
        <taxon>Pseudonocardiales</taxon>
        <taxon>Pseudonocardiaceae</taxon>
        <taxon>Amycolatopsis</taxon>
    </lineage>
</organism>
<dbReference type="STRING" id="76021.BS329_02190"/>